<feature type="non-terminal residue" evidence="2">
    <location>
        <position position="1"/>
    </location>
</feature>
<name>A0ABN7WZA5_GIGMA</name>
<feature type="region of interest" description="Disordered" evidence="1">
    <location>
        <begin position="18"/>
        <end position="43"/>
    </location>
</feature>
<comment type="caution">
    <text evidence="2">The sequence shown here is derived from an EMBL/GenBank/DDBJ whole genome shotgun (WGS) entry which is preliminary data.</text>
</comment>
<evidence type="ECO:0000313" key="3">
    <source>
        <dbReference type="Proteomes" id="UP000789901"/>
    </source>
</evidence>
<evidence type="ECO:0000313" key="2">
    <source>
        <dbReference type="EMBL" id="CAG8843876.1"/>
    </source>
</evidence>
<accession>A0ABN7WZA5</accession>
<sequence>EDNIIVDLDMITNDSIETSDIDHSNKNNNSNCSNKKSSTKTKLQKNSNWIWQYKKVPNRQWECEQLVKTQGSI</sequence>
<proteinExistence type="predicted"/>
<feature type="compositionally biased region" description="Low complexity" evidence="1">
    <location>
        <begin position="26"/>
        <end position="36"/>
    </location>
</feature>
<keyword evidence="3" id="KW-1185">Reference proteome</keyword>
<dbReference type="EMBL" id="CAJVQB010073860">
    <property type="protein sequence ID" value="CAG8843876.1"/>
    <property type="molecule type" value="Genomic_DNA"/>
</dbReference>
<protein>
    <submittedName>
        <fullName evidence="2">829_t:CDS:1</fullName>
    </submittedName>
</protein>
<reference evidence="2 3" key="1">
    <citation type="submission" date="2021-06" db="EMBL/GenBank/DDBJ databases">
        <authorList>
            <person name="Kallberg Y."/>
            <person name="Tangrot J."/>
            <person name="Rosling A."/>
        </authorList>
    </citation>
    <scope>NUCLEOTIDE SEQUENCE [LARGE SCALE GENOMIC DNA]</scope>
    <source>
        <strain evidence="2 3">120-4 pot B 10/14</strain>
    </source>
</reference>
<organism evidence="2 3">
    <name type="scientific">Gigaspora margarita</name>
    <dbReference type="NCBI Taxonomy" id="4874"/>
    <lineage>
        <taxon>Eukaryota</taxon>
        <taxon>Fungi</taxon>
        <taxon>Fungi incertae sedis</taxon>
        <taxon>Mucoromycota</taxon>
        <taxon>Glomeromycotina</taxon>
        <taxon>Glomeromycetes</taxon>
        <taxon>Diversisporales</taxon>
        <taxon>Gigasporaceae</taxon>
        <taxon>Gigaspora</taxon>
    </lineage>
</organism>
<evidence type="ECO:0000256" key="1">
    <source>
        <dbReference type="SAM" id="MobiDB-lite"/>
    </source>
</evidence>
<gene>
    <name evidence="2" type="ORF">GMARGA_LOCUS36777</name>
</gene>
<dbReference type="Proteomes" id="UP000789901">
    <property type="component" value="Unassembled WGS sequence"/>
</dbReference>
<feature type="non-terminal residue" evidence="2">
    <location>
        <position position="73"/>
    </location>
</feature>